<dbReference type="InterPro" id="IPR027417">
    <property type="entry name" value="P-loop_NTPase"/>
</dbReference>
<dbReference type="PROSITE" id="PS50893">
    <property type="entry name" value="ABC_TRANSPORTER_2"/>
    <property type="match status" value="2"/>
</dbReference>
<dbReference type="EC" id="3.6.3.17" evidence="10"/>
<dbReference type="AlphaFoldDB" id="A0A1M5YBY3"/>
<keyword evidence="4" id="KW-0677">Repeat</keyword>
<keyword evidence="5" id="KW-0547">Nucleotide-binding</keyword>
<keyword evidence="1" id="KW-0813">Transport</keyword>
<dbReference type="InterPro" id="IPR003439">
    <property type="entry name" value="ABC_transporter-like_ATP-bd"/>
</dbReference>
<dbReference type="Pfam" id="PF00005">
    <property type="entry name" value="ABC_tran"/>
    <property type="match status" value="2"/>
</dbReference>
<evidence type="ECO:0000256" key="4">
    <source>
        <dbReference type="ARBA" id="ARBA00022737"/>
    </source>
</evidence>
<evidence type="ECO:0000256" key="3">
    <source>
        <dbReference type="ARBA" id="ARBA00022597"/>
    </source>
</evidence>
<dbReference type="PANTHER" id="PTHR43790:SF3">
    <property type="entry name" value="D-ALLOSE IMPORT ATP-BINDING PROTEIN ALSA-RELATED"/>
    <property type="match status" value="1"/>
</dbReference>
<keyword evidence="8" id="KW-0472">Membrane</keyword>
<dbReference type="SUPFAM" id="SSF52540">
    <property type="entry name" value="P-loop containing nucleoside triphosphate hydrolases"/>
    <property type="match status" value="2"/>
</dbReference>
<dbReference type="PROSITE" id="PS00211">
    <property type="entry name" value="ABC_TRANSPORTER_1"/>
    <property type="match status" value="1"/>
</dbReference>
<dbReference type="InterPro" id="IPR017871">
    <property type="entry name" value="ABC_transporter-like_CS"/>
</dbReference>
<keyword evidence="11" id="KW-1185">Reference proteome</keyword>
<dbReference type="CDD" id="cd03216">
    <property type="entry name" value="ABC_Carb_Monos_I"/>
    <property type="match status" value="1"/>
</dbReference>
<dbReference type="InterPro" id="IPR050107">
    <property type="entry name" value="ABC_carbohydrate_import_ATPase"/>
</dbReference>
<dbReference type="RefSeq" id="WP_073603344.1">
    <property type="nucleotide sequence ID" value="NZ_FQXZ01000015.1"/>
</dbReference>
<evidence type="ECO:0000256" key="5">
    <source>
        <dbReference type="ARBA" id="ARBA00022741"/>
    </source>
</evidence>
<dbReference type="STRING" id="1216006.VA7868_01613"/>
<keyword evidence="3" id="KW-0762">Sugar transport</keyword>
<proteinExistence type="predicted"/>
<feature type="domain" description="ABC transporter" evidence="9">
    <location>
        <begin position="260"/>
        <end position="503"/>
    </location>
</feature>
<evidence type="ECO:0000256" key="1">
    <source>
        <dbReference type="ARBA" id="ARBA00022448"/>
    </source>
</evidence>
<keyword evidence="2" id="KW-1003">Cell membrane</keyword>
<reference evidence="10 11" key="1">
    <citation type="submission" date="2016-11" db="EMBL/GenBank/DDBJ databases">
        <authorList>
            <person name="Jaros S."/>
            <person name="Januszkiewicz K."/>
            <person name="Wedrychowicz H."/>
        </authorList>
    </citation>
    <scope>NUCLEOTIDE SEQUENCE [LARGE SCALE GENOMIC DNA]</scope>
    <source>
        <strain evidence="10 11">CECT 7868</strain>
    </source>
</reference>
<dbReference type="CDD" id="cd03215">
    <property type="entry name" value="ABC_Carb_Monos_II"/>
    <property type="match status" value="1"/>
</dbReference>
<dbReference type="SMART" id="SM00382">
    <property type="entry name" value="AAA"/>
    <property type="match status" value="2"/>
</dbReference>
<dbReference type="GO" id="GO:0005524">
    <property type="term" value="F:ATP binding"/>
    <property type="evidence" value="ECO:0007669"/>
    <property type="project" value="UniProtKB-KW"/>
</dbReference>
<dbReference type="EMBL" id="FQXZ01000015">
    <property type="protein sequence ID" value="SHI09580.1"/>
    <property type="molecule type" value="Genomic_DNA"/>
</dbReference>
<accession>A0A1M5YBY3</accession>
<organism evidence="10 11">
    <name type="scientific">Vibrio aerogenes CECT 7868</name>
    <dbReference type="NCBI Taxonomy" id="1216006"/>
    <lineage>
        <taxon>Bacteria</taxon>
        <taxon>Pseudomonadati</taxon>
        <taxon>Pseudomonadota</taxon>
        <taxon>Gammaproteobacteria</taxon>
        <taxon>Vibrionales</taxon>
        <taxon>Vibrionaceae</taxon>
        <taxon>Vibrio</taxon>
    </lineage>
</organism>
<sequence>MELIHYSQESLLSIEQLSKSFFNFVALDSVSFHVHKGRCVALLGENGAGKSTLIKTLAGIHKKTSGRILFKGQETEDAAHLVSADKTPIAFIHQDLGLIEWMTVAENIGLTLGFPKKWGLIDWKATESKAEEVLAMVGLDVKANDRIFNLSAAEKSLLAIARALVADAEVLVLDEPTASLVADDVGRMFEVLERLKAQGVGMIYVSHRLDEIHEICDDVVVLRDGRLVGSGEVADYSIDDLVTLIVGAEQSMNYRTPLQPENENILMVDDLQIGDLDPFHMTLRQGELVALAGLRNAGQEAIGQALFGCLNIKSGTVSVQGKPADIRSPEKSIQSGFAMVAADRVKASICGPMSALENFNLNPTNQGKNNLSYLSRQEEFATVLTAMKQYDVRPLDPEIPISSLSGGNQQKVILARWFHLNKPVVILDNPTAGVDIGARAEIYKIMQGYIRQGLSIIVISSDFEEVVNISNRALVFNRGCVVKELTEEEVTVANLLKYASGSKAGEAEYGDI</sequence>
<dbReference type="Proteomes" id="UP000184608">
    <property type="component" value="Unassembled WGS sequence"/>
</dbReference>
<dbReference type="PANTHER" id="PTHR43790">
    <property type="entry name" value="CARBOHYDRATE TRANSPORT ATP-BINDING PROTEIN MG119-RELATED"/>
    <property type="match status" value="1"/>
</dbReference>
<feature type="domain" description="ABC transporter" evidence="9">
    <location>
        <begin position="12"/>
        <end position="249"/>
    </location>
</feature>
<name>A0A1M5YBY3_9VIBR</name>
<evidence type="ECO:0000256" key="2">
    <source>
        <dbReference type="ARBA" id="ARBA00022475"/>
    </source>
</evidence>
<dbReference type="InterPro" id="IPR003593">
    <property type="entry name" value="AAA+_ATPase"/>
</dbReference>
<keyword evidence="7" id="KW-1278">Translocase</keyword>
<dbReference type="OrthoDB" id="9776369at2"/>
<dbReference type="Gene3D" id="3.40.50.300">
    <property type="entry name" value="P-loop containing nucleotide triphosphate hydrolases"/>
    <property type="match status" value="2"/>
</dbReference>
<evidence type="ECO:0000256" key="6">
    <source>
        <dbReference type="ARBA" id="ARBA00022840"/>
    </source>
</evidence>
<evidence type="ECO:0000256" key="8">
    <source>
        <dbReference type="ARBA" id="ARBA00023136"/>
    </source>
</evidence>
<keyword evidence="6 10" id="KW-0067">ATP-binding</keyword>
<protein>
    <submittedName>
        <fullName evidence="10">Ribose import ATP-binding protein RbsA</fullName>
        <ecNumber evidence="10">3.6.3.17</ecNumber>
    </submittedName>
</protein>
<evidence type="ECO:0000259" key="9">
    <source>
        <dbReference type="PROSITE" id="PS50893"/>
    </source>
</evidence>
<keyword evidence="10" id="KW-0378">Hydrolase</keyword>
<dbReference type="GO" id="GO:0016887">
    <property type="term" value="F:ATP hydrolysis activity"/>
    <property type="evidence" value="ECO:0007669"/>
    <property type="project" value="InterPro"/>
</dbReference>
<gene>
    <name evidence="10" type="primary">rbsA_3</name>
    <name evidence="10" type="ORF">VA7868_01613</name>
</gene>
<evidence type="ECO:0000313" key="11">
    <source>
        <dbReference type="Proteomes" id="UP000184608"/>
    </source>
</evidence>
<evidence type="ECO:0000256" key="7">
    <source>
        <dbReference type="ARBA" id="ARBA00022967"/>
    </source>
</evidence>
<evidence type="ECO:0000313" key="10">
    <source>
        <dbReference type="EMBL" id="SHI09580.1"/>
    </source>
</evidence>